<proteinExistence type="predicted"/>
<gene>
    <name evidence="1" type="ORF">TVY486_0704010</name>
</gene>
<dbReference type="EMBL" id="HE573023">
    <property type="protein sequence ID" value="CCC49067.1"/>
    <property type="molecule type" value="Genomic_DNA"/>
</dbReference>
<evidence type="ECO:0000313" key="1">
    <source>
        <dbReference type="EMBL" id="CCC49067.1"/>
    </source>
</evidence>
<dbReference type="VEuPathDB" id="TriTrypDB:TvY486_0704010"/>
<reference evidence="1" key="1">
    <citation type="journal article" date="2012" name="Proc. Natl. Acad. Sci. U.S.A.">
        <title>Antigenic diversity is generated by distinct evolutionary mechanisms in African trypanosome species.</title>
        <authorList>
            <person name="Jackson A.P."/>
            <person name="Berry A."/>
            <person name="Aslett M."/>
            <person name="Allison H.C."/>
            <person name="Burton P."/>
            <person name="Vavrova-Anderson J."/>
            <person name="Brown R."/>
            <person name="Browne H."/>
            <person name="Corton N."/>
            <person name="Hauser H."/>
            <person name="Gamble J."/>
            <person name="Gilderthorp R."/>
            <person name="Marcello L."/>
            <person name="McQuillan J."/>
            <person name="Otto T.D."/>
            <person name="Quail M.A."/>
            <person name="Sanders M.J."/>
            <person name="van Tonder A."/>
            <person name="Ginger M.L."/>
            <person name="Field M.C."/>
            <person name="Barry J.D."/>
            <person name="Hertz-Fowler C."/>
            <person name="Berriman M."/>
        </authorList>
    </citation>
    <scope>NUCLEOTIDE SEQUENCE</scope>
    <source>
        <strain evidence="1">Y486</strain>
    </source>
</reference>
<accession>G0TYM0</accession>
<dbReference type="AlphaFoldDB" id="G0TYM0"/>
<organism evidence="1">
    <name type="scientific">Trypanosoma vivax (strain Y486)</name>
    <dbReference type="NCBI Taxonomy" id="1055687"/>
    <lineage>
        <taxon>Eukaryota</taxon>
        <taxon>Discoba</taxon>
        <taxon>Euglenozoa</taxon>
        <taxon>Kinetoplastea</taxon>
        <taxon>Metakinetoplastina</taxon>
        <taxon>Trypanosomatida</taxon>
        <taxon>Trypanosomatidae</taxon>
        <taxon>Trypanosoma</taxon>
        <taxon>Duttonella</taxon>
    </lineage>
</organism>
<name>G0TYM0_TRYVY</name>
<protein>
    <submittedName>
        <fullName evidence="1">Uncharacterized protein</fullName>
    </submittedName>
</protein>
<sequence length="83" mass="9051">MIKVSRAVLAGSSRRLATGTPFTQSAFRFFRTHKRDIFFSCVALIALGSVVNRELMVRGVVPPPGPASAMPVVERQFGKQKSS</sequence>